<organism evidence="2 3">
    <name type="scientific">Kineococcus glutinatus</name>
    <dbReference type="NCBI Taxonomy" id="1070872"/>
    <lineage>
        <taxon>Bacteria</taxon>
        <taxon>Bacillati</taxon>
        <taxon>Actinomycetota</taxon>
        <taxon>Actinomycetes</taxon>
        <taxon>Kineosporiales</taxon>
        <taxon>Kineosporiaceae</taxon>
        <taxon>Kineococcus</taxon>
    </lineage>
</organism>
<dbReference type="RefSeq" id="WP_345713679.1">
    <property type="nucleotide sequence ID" value="NZ_BAABIL010000580.1"/>
</dbReference>
<proteinExistence type="predicted"/>
<gene>
    <name evidence="2" type="ORF">GCM10023225_31350</name>
</gene>
<dbReference type="InterPro" id="IPR000182">
    <property type="entry name" value="GNAT_dom"/>
</dbReference>
<dbReference type="Proteomes" id="UP001501195">
    <property type="component" value="Unassembled WGS sequence"/>
</dbReference>
<dbReference type="PROSITE" id="PS51186">
    <property type="entry name" value="GNAT"/>
    <property type="match status" value="1"/>
</dbReference>
<evidence type="ECO:0000313" key="3">
    <source>
        <dbReference type="Proteomes" id="UP001501195"/>
    </source>
</evidence>
<dbReference type="Pfam" id="PF13302">
    <property type="entry name" value="Acetyltransf_3"/>
    <property type="match status" value="1"/>
</dbReference>
<evidence type="ECO:0000259" key="1">
    <source>
        <dbReference type="PROSITE" id="PS51186"/>
    </source>
</evidence>
<evidence type="ECO:0000313" key="2">
    <source>
        <dbReference type="EMBL" id="GAA4993505.1"/>
    </source>
</evidence>
<accession>A0ABP9IB88</accession>
<dbReference type="EMBL" id="BAABIL010000580">
    <property type="protein sequence ID" value="GAA4993505.1"/>
    <property type="molecule type" value="Genomic_DNA"/>
</dbReference>
<dbReference type="SUPFAM" id="SSF55729">
    <property type="entry name" value="Acyl-CoA N-acyltransferases (Nat)"/>
    <property type="match status" value="1"/>
</dbReference>
<protein>
    <submittedName>
        <fullName evidence="2">GNAT family N-acetyltransferase</fullName>
    </submittedName>
</protein>
<dbReference type="PANTHER" id="PTHR43792">
    <property type="entry name" value="GNAT FAMILY, PUTATIVE (AFU_ORTHOLOGUE AFUA_3G00765)-RELATED-RELATED"/>
    <property type="match status" value="1"/>
</dbReference>
<comment type="caution">
    <text evidence="2">The sequence shown here is derived from an EMBL/GenBank/DDBJ whole genome shotgun (WGS) entry which is preliminary data.</text>
</comment>
<dbReference type="InterPro" id="IPR051531">
    <property type="entry name" value="N-acetyltransferase"/>
</dbReference>
<dbReference type="InterPro" id="IPR016181">
    <property type="entry name" value="Acyl_CoA_acyltransferase"/>
</dbReference>
<dbReference type="PANTHER" id="PTHR43792:SF1">
    <property type="entry name" value="N-ACETYLTRANSFERASE DOMAIN-CONTAINING PROTEIN"/>
    <property type="match status" value="1"/>
</dbReference>
<dbReference type="Gene3D" id="3.40.630.30">
    <property type="match status" value="1"/>
</dbReference>
<name>A0ABP9IB88_9ACTN</name>
<feature type="domain" description="N-acetyltransferase" evidence="1">
    <location>
        <begin position="13"/>
        <end position="189"/>
    </location>
</feature>
<keyword evidence="3" id="KW-1185">Reference proteome</keyword>
<reference evidence="3" key="1">
    <citation type="journal article" date="2019" name="Int. J. Syst. Evol. Microbiol.">
        <title>The Global Catalogue of Microorganisms (GCM) 10K type strain sequencing project: providing services to taxonomists for standard genome sequencing and annotation.</title>
        <authorList>
            <consortium name="The Broad Institute Genomics Platform"/>
            <consortium name="The Broad Institute Genome Sequencing Center for Infectious Disease"/>
            <person name="Wu L."/>
            <person name="Ma J."/>
        </authorList>
    </citation>
    <scope>NUCLEOTIDE SEQUENCE [LARGE SCALE GENOMIC DNA]</scope>
    <source>
        <strain evidence="3">JCM 18126</strain>
    </source>
</reference>
<sequence length="197" mass="21406">MDLDAISLRTDRLLLRRWREEDLAPFAALNADPEVVEHLAAPLDRAGSDALAARGDGEFDRHGWGLWAVEVAEGPDAGRFAGFTGLLEQTFEAHFTPAVEVGWRLARWSWGRGYATEAATRALDVAFGDPAAGGAGLAEVVSITTPSNVRSQAVMRRLGMRRDPADDFDHSIAAGVAPYRHVLHRIDAATWRAHRGG</sequence>